<dbReference type="FunFam" id="2.60.120.200:FF:000051">
    <property type="entry name" value="L-type lectin-domain containing receptor kinase V.9"/>
    <property type="match status" value="1"/>
</dbReference>
<dbReference type="AlphaFoldDB" id="A0A8T1PEJ9"/>
<name>A0A8T1PEJ9_CARIL</name>
<keyword evidence="14 18" id="KW-0472">Membrane</keyword>
<keyword evidence="12 17" id="KW-0067">ATP-binding</keyword>
<reference evidence="20" key="1">
    <citation type="submission" date="2020-12" db="EMBL/GenBank/DDBJ databases">
        <title>WGS assembly of Carya illinoinensis cv. Pawnee.</title>
        <authorList>
            <person name="Platts A."/>
            <person name="Shu S."/>
            <person name="Wright S."/>
            <person name="Barry K."/>
            <person name="Edger P."/>
            <person name="Pires J.C."/>
            <person name="Schmutz J."/>
        </authorList>
    </citation>
    <scope>NUCLEOTIDE SEQUENCE</scope>
    <source>
        <tissue evidence="20">Leaf</tissue>
    </source>
</reference>
<dbReference type="EC" id="2.7.11.1" evidence="4"/>
<dbReference type="CDD" id="cd06899">
    <property type="entry name" value="lectin_legume_LecRK_Arcelin_ConA"/>
    <property type="match status" value="1"/>
</dbReference>
<evidence type="ECO:0000256" key="2">
    <source>
        <dbReference type="ARBA" id="ARBA00008536"/>
    </source>
</evidence>
<evidence type="ECO:0000256" key="9">
    <source>
        <dbReference type="ARBA" id="ARBA00022734"/>
    </source>
</evidence>
<evidence type="ECO:0000256" key="15">
    <source>
        <dbReference type="ARBA" id="ARBA00023170"/>
    </source>
</evidence>
<dbReference type="InterPro" id="IPR001245">
    <property type="entry name" value="Ser-Thr/Tyr_kinase_cat_dom"/>
</dbReference>
<keyword evidence="8" id="KW-0732">Signal</keyword>
<evidence type="ECO:0000313" key="20">
    <source>
        <dbReference type="EMBL" id="KAG6640083.1"/>
    </source>
</evidence>
<keyword evidence="5" id="KW-0723">Serine/threonine-protein kinase</keyword>
<evidence type="ECO:0000256" key="3">
    <source>
        <dbReference type="ARBA" id="ARBA00010217"/>
    </source>
</evidence>
<protein>
    <recommendedName>
        <fullName evidence="4">non-specific serine/threonine protein kinase</fullName>
        <ecNumber evidence="4">2.7.11.1</ecNumber>
    </recommendedName>
</protein>
<evidence type="ECO:0000256" key="17">
    <source>
        <dbReference type="PROSITE-ProRule" id="PRU10141"/>
    </source>
</evidence>
<keyword evidence="11" id="KW-0418">Kinase</keyword>
<dbReference type="EMBL" id="CM031818">
    <property type="protein sequence ID" value="KAG6640083.1"/>
    <property type="molecule type" value="Genomic_DNA"/>
</dbReference>
<dbReference type="PROSITE" id="PS00107">
    <property type="entry name" value="PROTEIN_KINASE_ATP"/>
    <property type="match status" value="1"/>
</dbReference>
<evidence type="ECO:0000256" key="11">
    <source>
        <dbReference type="ARBA" id="ARBA00022777"/>
    </source>
</evidence>
<feature type="binding site" evidence="17">
    <location>
        <position position="373"/>
    </location>
    <ligand>
        <name>ATP</name>
        <dbReference type="ChEBI" id="CHEBI:30616"/>
    </ligand>
</feature>
<evidence type="ECO:0000256" key="18">
    <source>
        <dbReference type="SAM" id="Phobius"/>
    </source>
</evidence>
<keyword evidence="16" id="KW-0325">Glycoprotein</keyword>
<dbReference type="InterPro" id="IPR001220">
    <property type="entry name" value="Legume_lectin_dom"/>
</dbReference>
<dbReference type="GO" id="GO:0030246">
    <property type="term" value="F:carbohydrate binding"/>
    <property type="evidence" value="ECO:0007669"/>
    <property type="project" value="UniProtKB-KW"/>
</dbReference>
<keyword evidence="7 18" id="KW-0812">Transmembrane</keyword>
<comment type="caution">
    <text evidence="20">The sequence shown here is derived from an EMBL/GenBank/DDBJ whole genome shotgun (WGS) entry which is preliminary data.</text>
</comment>
<feature type="domain" description="Protein kinase" evidence="19">
    <location>
        <begin position="344"/>
        <end position="444"/>
    </location>
</feature>
<evidence type="ECO:0000256" key="8">
    <source>
        <dbReference type="ARBA" id="ARBA00022729"/>
    </source>
</evidence>
<evidence type="ECO:0000256" key="10">
    <source>
        <dbReference type="ARBA" id="ARBA00022741"/>
    </source>
</evidence>
<dbReference type="GO" id="GO:0051707">
    <property type="term" value="P:response to other organism"/>
    <property type="evidence" value="ECO:0007669"/>
    <property type="project" value="UniProtKB-ARBA"/>
</dbReference>
<dbReference type="GO" id="GO:0005524">
    <property type="term" value="F:ATP binding"/>
    <property type="evidence" value="ECO:0007669"/>
    <property type="project" value="UniProtKB-UniRule"/>
</dbReference>
<keyword evidence="13 18" id="KW-1133">Transmembrane helix</keyword>
<keyword evidence="6" id="KW-0808">Transferase</keyword>
<dbReference type="PROSITE" id="PS50011">
    <property type="entry name" value="PROTEIN_KINASE_DOM"/>
    <property type="match status" value="1"/>
</dbReference>
<evidence type="ECO:0000256" key="14">
    <source>
        <dbReference type="ARBA" id="ARBA00023136"/>
    </source>
</evidence>
<evidence type="ECO:0000256" key="1">
    <source>
        <dbReference type="ARBA" id="ARBA00004479"/>
    </source>
</evidence>
<comment type="subcellular location">
    <subcellularLocation>
        <location evidence="1">Membrane</location>
        <topology evidence="1">Single-pass type I membrane protein</topology>
    </subcellularLocation>
</comment>
<evidence type="ECO:0000256" key="13">
    <source>
        <dbReference type="ARBA" id="ARBA00022989"/>
    </source>
</evidence>
<evidence type="ECO:0000256" key="7">
    <source>
        <dbReference type="ARBA" id="ARBA00022692"/>
    </source>
</evidence>
<keyword evidence="15" id="KW-0675">Receptor</keyword>
<evidence type="ECO:0000256" key="16">
    <source>
        <dbReference type="ARBA" id="ARBA00023180"/>
    </source>
</evidence>
<keyword evidence="9" id="KW-0430">Lectin</keyword>
<evidence type="ECO:0000256" key="12">
    <source>
        <dbReference type="ARBA" id="ARBA00022840"/>
    </source>
</evidence>
<evidence type="ECO:0000256" key="6">
    <source>
        <dbReference type="ARBA" id="ARBA00022679"/>
    </source>
</evidence>
<dbReference type="Proteomes" id="UP000811609">
    <property type="component" value="Chromosome 10"/>
</dbReference>
<dbReference type="InterPro" id="IPR017441">
    <property type="entry name" value="Protein_kinase_ATP_BS"/>
</dbReference>
<sequence>MPLILILSLVASQDTSFSYHGFRSANLSLYGMANITSDGLLELTNTTTFQTGHAFYPSPISFKNSSNGNAFSFSSTFVFAIIPNPDHSIRGGHGVALVIAPTRGLPGGSSSQHLGLFNYTNNGNPSNHVVAIELDTFKNQEFEDINNNHVGIDINGLTSNISAPVEYYVDDNSRVASSLDLVGGHQMQVWVEYDGIEKRIIVTLAPINATKPENPLLSLNCDLSPIIYKNMYIGFSSANGQLVAKHYIVGWSFRINGQAPKLDRSRLPVSPLLGVPQSGGKKRSKFFTIGLPVIIVSLAVGAIIILISVVRRKRQFAELQEDWELDYGAHRFTYKDLYIATGGFREKELLGSGGFGRVYRGVLPTSKIEIAVKRVSHESRQGMRELVAEIVSIGRLRHRNLVSLWGYCRRKEELLLVYEYMPNGSLDKYLFGQPKVTLCWSQRF</sequence>
<dbReference type="GO" id="GO:0004674">
    <property type="term" value="F:protein serine/threonine kinase activity"/>
    <property type="evidence" value="ECO:0007669"/>
    <property type="project" value="UniProtKB-KW"/>
</dbReference>
<dbReference type="FunFam" id="3.30.200.20:FF:000112">
    <property type="entry name" value="Lectin-domain containing receptor kinase A4.3"/>
    <property type="match status" value="1"/>
</dbReference>
<comment type="similarity">
    <text evidence="2">In the N-terminal section; belongs to the leguminous lectin family.</text>
</comment>
<dbReference type="Pfam" id="PF07714">
    <property type="entry name" value="PK_Tyr_Ser-Thr"/>
    <property type="match status" value="1"/>
</dbReference>
<evidence type="ECO:0000259" key="19">
    <source>
        <dbReference type="PROSITE" id="PS50011"/>
    </source>
</evidence>
<accession>A0A8T1PEJ9</accession>
<comment type="similarity">
    <text evidence="3">In the C-terminal section; belongs to the protein kinase superfamily. Ser/Thr protein kinase family.</text>
</comment>
<keyword evidence="21" id="KW-1185">Reference proteome</keyword>
<dbReference type="Pfam" id="PF00139">
    <property type="entry name" value="Lectin_legB"/>
    <property type="match status" value="1"/>
</dbReference>
<evidence type="ECO:0000313" key="21">
    <source>
        <dbReference type="Proteomes" id="UP000811609"/>
    </source>
</evidence>
<organism evidence="20 21">
    <name type="scientific">Carya illinoinensis</name>
    <name type="common">Pecan</name>
    <dbReference type="NCBI Taxonomy" id="32201"/>
    <lineage>
        <taxon>Eukaryota</taxon>
        <taxon>Viridiplantae</taxon>
        <taxon>Streptophyta</taxon>
        <taxon>Embryophyta</taxon>
        <taxon>Tracheophyta</taxon>
        <taxon>Spermatophyta</taxon>
        <taxon>Magnoliopsida</taxon>
        <taxon>eudicotyledons</taxon>
        <taxon>Gunneridae</taxon>
        <taxon>Pentapetalae</taxon>
        <taxon>rosids</taxon>
        <taxon>fabids</taxon>
        <taxon>Fagales</taxon>
        <taxon>Juglandaceae</taxon>
        <taxon>Carya</taxon>
    </lineage>
</organism>
<dbReference type="InterPro" id="IPR000719">
    <property type="entry name" value="Prot_kinase_dom"/>
</dbReference>
<dbReference type="GO" id="GO:0016020">
    <property type="term" value="C:membrane"/>
    <property type="evidence" value="ECO:0007669"/>
    <property type="project" value="UniProtKB-SubCell"/>
</dbReference>
<evidence type="ECO:0000256" key="4">
    <source>
        <dbReference type="ARBA" id="ARBA00012513"/>
    </source>
</evidence>
<keyword evidence="10 17" id="KW-0547">Nucleotide-binding</keyword>
<feature type="transmembrane region" description="Helical" evidence="18">
    <location>
        <begin position="286"/>
        <end position="310"/>
    </location>
</feature>
<evidence type="ECO:0000256" key="5">
    <source>
        <dbReference type="ARBA" id="ARBA00022527"/>
    </source>
</evidence>
<proteinExistence type="inferred from homology"/>
<gene>
    <name evidence="20" type="ORF">CIPAW_10G147200</name>
</gene>
<dbReference type="PANTHER" id="PTHR27007">
    <property type="match status" value="1"/>
</dbReference>
<dbReference type="InterPro" id="IPR050528">
    <property type="entry name" value="L-type_Lectin-RKs"/>
</dbReference>